<protein>
    <submittedName>
        <fullName evidence="1">Uncharacterized protein</fullName>
    </submittedName>
</protein>
<reference evidence="1" key="1">
    <citation type="submission" date="2022-11" db="EMBL/GenBank/DDBJ databases">
        <authorList>
            <person name="Xu C."/>
        </authorList>
    </citation>
    <scope>NUCLEOTIDE SEQUENCE</scope>
</reference>
<accession>A0A9E9ESX5</accession>
<organism evidence="1 2">
    <name type="scientific">Shigella phage CT02</name>
    <dbReference type="NCBI Taxonomy" id="3003584"/>
    <lineage>
        <taxon>Viruses</taxon>
        <taxon>Duplodnaviria</taxon>
        <taxon>Heunggongvirae</taxon>
        <taxon>Uroviricota</taxon>
        <taxon>Caudoviricetes</taxon>
        <taxon>Autographivirales</taxon>
        <taxon>Autotranscriptaviridae</taxon>
        <taxon>Studiervirinae</taxon>
        <taxon>Teetrevirus</taxon>
        <taxon>Teetrevirus CT02</taxon>
    </lineage>
</organism>
<dbReference type="Proteomes" id="UP001164888">
    <property type="component" value="Segment"/>
</dbReference>
<sequence>MNRYYINVPGWGGSLTCYGYNERDARKRFREQHGFGRLPNGTRLWLDARDW</sequence>
<proteinExistence type="predicted"/>
<evidence type="ECO:0000313" key="1">
    <source>
        <dbReference type="EMBL" id="WAO25444.1"/>
    </source>
</evidence>
<name>A0A9E9ESX5_9CAUD</name>
<dbReference type="EMBL" id="OP917825">
    <property type="protein sequence ID" value="WAO25444.1"/>
    <property type="molecule type" value="Genomic_DNA"/>
</dbReference>
<evidence type="ECO:0000313" key="2">
    <source>
        <dbReference type="Proteomes" id="UP001164888"/>
    </source>
</evidence>
<keyword evidence="2" id="KW-1185">Reference proteome</keyword>